<dbReference type="InterPro" id="IPR050490">
    <property type="entry name" value="Bact_solute-bd_prot1"/>
</dbReference>
<comment type="caution">
    <text evidence="6">The sequence shown here is derived from an EMBL/GenBank/DDBJ whole genome shotgun (WGS) entry which is preliminary data.</text>
</comment>
<dbReference type="Proteomes" id="UP000245202">
    <property type="component" value="Unassembled WGS sequence"/>
</dbReference>
<dbReference type="Gene3D" id="3.40.190.10">
    <property type="entry name" value="Periplasmic binding protein-like II"/>
    <property type="match status" value="1"/>
</dbReference>
<evidence type="ECO:0000256" key="5">
    <source>
        <dbReference type="ARBA" id="ARBA00023288"/>
    </source>
</evidence>
<dbReference type="SUPFAM" id="SSF53850">
    <property type="entry name" value="Periplasmic binding protein-like II"/>
    <property type="match status" value="1"/>
</dbReference>
<keyword evidence="5" id="KW-0449">Lipoprotein</keyword>
<sequence length="435" mass="48634">MTPSQEATTNPEDEKPVELVFWNYPVWNLPDQKPGEYAQTLIEKFEKKYPNVKVKLEIIPYDGGDQKVNVALASNTAPDILNDSPGRTTSYAKRGYTVPLNDLLTEEQLKKIPQNVLEKVTLQDGTIFSYPQGLGATLMVINKSLVERAGAADVLPSGELRTWTIEQFEKLLVAVREYQKKETPDHYPFLMFGLNEQGDALYHSFMAGFGGKRYTDDRTQSTFSSTENVQAVEWFKSLIDKQLVYPNPETRAAGMSNDYFVQEKTAVAFGGFSLLNAVQKAKDEGAIKGEFEAILAPFPSVKEDQGVVIGGGGQFVIFDNGDENKIKYAKKFIQFAQTEDPDFIKAMNAFDVYGRDTLGANPDPEKLWLSKLVTDTEHIIAIDGSYDIEGYSQTRAVFFPEMQAVFIGAKEPLQAMQDYDEKANKIIKDAIASKK</sequence>
<keyword evidence="3" id="KW-0472">Membrane</keyword>
<keyword evidence="2" id="KW-0732">Signal</keyword>
<proteinExistence type="predicted"/>
<evidence type="ECO:0000256" key="1">
    <source>
        <dbReference type="ARBA" id="ARBA00022475"/>
    </source>
</evidence>
<evidence type="ECO:0000256" key="3">
    <source>
        <dbReference type="ARBA" id="ARBA00023136"/>
    </source>
</evidence>
<evidence type="ECO:0000313" key="7">
    <source>
        <dbReference type="Proteomes" id="UP000245202"/>
    </source>
</evidence>
<dbReference type="PANTHER" id="PTHR43649:SF33">
    <property type="entry name" value="POLYGALACTURONAN_RHAMNOGALACTURONAN-BINDING PROTEIN YTCQ"/>
    <property type="match status" value="1"/>
</dbReference>
<dbReference type="Pfam" id="PF01547">
    <property type="entry name" value="SBP_bac_1"/>
    <property type="match status" value="1"/>
</dbReference>
<dbReference type="InterPro" id="IPR006059">
    <property type="entry name" value="SBP"/>
</dbReference>
<reference evidence="6 7" key="1">
    <citation type="submission" date="2017-08" db="EMBL/GenBank/DDBJ databases">
        <title>Substantial Increase in Enzyme Production by Combined Drug-Resistance Mutations in Paenibacillus agaridevorans.</title>
        <authorList>
            <person name="Tanaka Y."/>
            <person name="Funane K."/>
            <person name="Hosaka T."/>
            <person name="Shiwa Y."/>
            <person name="Fujita N."/>
            <person name="Miyazaki T."/>
            <person name="Yoshikawa H."/>
            <person name="Murakami K."/>
            <person name="Kasahara K."/>
            <person name="Inaoka T."/>
            <person name="Hiraga Y."/>
            <person name="Ochi K."/>
        </authorList>
    </citation>
    <scope>NUCLEOTIDE SEQUENCE [LARGE SCALE GENOMIC DNA]</scope>
    <source>
        <strain evidence="6 7">T-3040</strain>
    </source>
</reference>
<evidence type="ECO:0008006" key="8">
    <source>
        <dbReference type="Google" id="ProtNLM"/>
    </source>
</evidence>
<protein>
    <recommendedName>
        <fullName evidence="8">ABC transporter substrate-binding protein</fullName>
    </recommendedName>
</protein>
<dbReference type="PANTHER" id="PTHR43649">
    <property type="entry name" value="ARABINOSE-BINDING PROTEIN-RELATED"/>
    <property type="match status" value="1"/>
</dbReference>
<gene>
    <name evidence="6" type="ORF">PAT3040_01877</name>
</gene>
<dbReference type="AlphaFoldDB" id="A0A2R5ENU5"/>
<name>A0A2R5ENU5_9BACL</name>
<keyword evidence="1" id="KW-1003">Cell membrane</keyword>
<dbReference type="EMBL" id="BDQX01000089">
    <property type="protein sequence ID" value="GBG07329.1"/>
    <property type="molecule type" value="Genomic_DNA"/>
</dbReference>
<evidence type="ECO:0000256" key="4">
    <source>
        <dbReference type="ARBA" id="ARBA00023139"/>
    </source>
</evidence>
<evidence type="ECO:0000313" key="6">
    <source>
        <dbReference type="EMBL" id="GBG07329.1"/>
    </source>
</evidence>
<accession>A0A2R5ENU5</accession>
<organism evidence="6 7">
    <name type="scientific">Paenibacillus agaridevorans</name>
    <dbReference type="NCBI Taxonomy" id="171404"/>
    <lineage>
        <taxon>Bacteria</taxon>
        <taxon>Bacillati</taxon>
        <taxon>Bacillota</taxon>
        <taxon>Bacilli</taxon>
        <taxon>Bacillales</taxon>
        <taxon>Paenibacillaceae</taxon>
        <taxon>Paenibacillus</taxon>
    </lineage>
</organism>
<keyword evidence="4" id="KW-0564">Palmitate</keyword>
<evidence type="ECO:0000256" key="2">
    <source>
        <dbReference type="ARBA" id="ARBA00022729"/>
    </source>
</evidence>
<keyword evidence="7" id="KW-1185">Reference proteome</keyword>